<dbReference type="GO" id="GO:0016477">
    <property type="term" value="P:cell migration"/>
    <property type="evidence" value="ECO:0007669"/>
    <property type="project" value="TreeGrafter"/>
</dbReference>
<feature type="domain" description="Integrin beta epidermal growth factor-like" evidence="11">
    <location>
        <begin position="22"/>
        <end position="65"/>
    </location>
</feature>
<comment type="caution">
    <text evidence="12">The sequence shown here is derived from an EMBL/GenBank/DDBJ whole genome shotgun (WGS) entry which is preliminary data.</text>
</comment>
<comment type="subcellular location">
    <subcellularLocation>
        <location evidence="1">Cell membrane</location>
        <topology evidence="1">Single-pass type I membrane protein</topology>
    </subcellularLocation>
</comment>
<dbReference type="FunFam" id="2.10.25.10:FF:000076">
    <property type="entry name" value="Integrin beta"/>
    <property type="match status" value="1"/>
</dbReference>
<evidence type="ECO:0000256" key="1">
    <source>
        <dbReference type="ARBA" id="ARBA00004251"/>
    </source>
</evidence>
<dbReference type="PROSITE" id="PS00243">
    <property type="entry name" value="I_EGF_1"/>
    <property type="match status" value="1"/>
</dbReference>
<evidence type="ECO:0000256" key="4">
    <source>
        <dbReference type="ARBA" id="ARBA00022692"/>
    </source>
</evidence>
<evidence type="ECO:0000259" key="11">
    <source>
        <dbReference type="Pfam" id="PF23105"/>
    </source>
</evidence>
<dbReference type="GO" id="GO:0033627">
    <property type="term" value="P:cell adhesion mediated by integrin"/>
    <property type="evidence" value="ECO:0007669"/>
    <property type="project" value="TreeGrafter"/>
</dbReference>
<dbReference type="Gene3D" id="2.170.300.10">
    <property type="entry name" value="Tie2 ligand-binding domain superfamily"/>
    <property type="match status" value="1"/>
</dbReference>
<proteinExistence type="predicted"/>
<dbReference type="GO" id="GO:0005178">
    <property type="term" value="F:integrin binding"/>
    <property type="evidence" value="ECO:0007669"/>
    <property type="project" value="TreeGrafter"/>
</dbReference>
<dbReference type="PANTHER" id="PTHR10082">
    <property type="entry name" value="INTEGRIN BETA SUBUNIT"/>
    <property type="match status" value="1"/>
</dbReference>
<keyword evidence="2" id="KW-1003">Cell membrane</keyword>
<evidence type="ECO:0000256" key="6">
    <source>
        <dbReference type="ARBA" id="ARBA00022737"/>
    </source>
</evidence>
<keyword evidence="3" id="KW-0245">EGF-like domain</keyword>
<evidence type="ECO:0000256" key="10">
    <source>
        <dbReference type="ARBA" id="ARBA00023180"/>
    </source>
</evidence>
<evidence type="ECO:0000256" key="9">
    <source>
        <dbReference type="ARBA" id="ARBA00023157"/>
    </source>
</evidence>
<dbReference type="GO" id="GO:0098609">
    <property type="term" value="P:cell-cell adhesion"/>
    <property type="evidence" value="ECO:0007669"/>
    <property type="project" value="TreeGrafter"/>
</dbReference>
<evidence type="ECO:0000256" key="7">
    <source>
        <dbReference type="ARBA" id="ARBA00022989"/>
    </source>
</evidence>
<keyword evidence="6" id="KW-0677">Repeat</keyword>
<evidence type="ECO:0000256" key="5">
    <source>
        <dbReference type="ARBA" id="ARBA00022729"/>
    </source>
</evidence>
<dbReference type="GO" id="GO:0007229">
    <property type="term" value="P:integrin-mediated signaling pathway"/>
    <property type="evidence" value="ECO:0007669"/>
    <property type="project" value="TreeGrafter"/>
</dbReference>
<dbReference type="EMBL" id="CAJOBR010048759">
    <property type="protein sequence ID" value="CAF5045608.1"/>
    <property type="molecule type" value="Genomic_DNA"/>
</dbReference>
<evidence type="ECO:0000256" key="3">
    <source>
        <dbReference type="ARBA" id="ARBA00022536"/>
    </source>
</evidence>
<sequence length="72" mass="7779">CAKGFYGRVCECDTASPTVESKIERCKKPGSSDICSGRGQCACGRCKCETTTIEAGQRIYGDYCECDDFSCP</sequence>
<keyword evidence="4" id="KW-0812">Transmembrane</keyword>
<dbReference type="GO" id="GO:0007160">
    <property type="term" value="P:cell-matrix adhesion"/>
    <property type="evidence" value="ECO:0007669"/>
    <property type="project" value="TreeGrafter"/>
</dbReference>
<evidence type="ECO:0000313" key="12">
    <source>
        <dbReference type="EMBL" id="CAF5045608.1"/>
    </source>
</evidence>
<feature type="non-terminal residue" evidence="12">
    <location>
        <position position="1"/>
    </location>
</feature>
<dbReference type="GO" id="GO:0005925">
    <property type="term" value="C:focal adhesion"/>
    <property type="evidence" value="ECO:0007669"/>
    <property type="project" value="TreeGrafter"/>
</dbReference>
<keyword evidence="5" id="KW-0732">Signal</keyword>
<name>A0A822CJU3_9BILA</name>
<evidence type="ECO:0000256" key="2">
    <source>
        <dbReference type="ARBA" id="ARBA00022475"/>
    </source>
</evidence>
<dbReference type="PANTHER" id="PTHR10082:SF60">
    <property type="entry name" value="INTEGRIN BETA-PS"/>
    <property type="match status" value="1"/>
</dbReference>
<dbReference type="Pfam" id="PF23105">
    <property type="entry name" value="EGF_integrin"/>
    <property type="match status" value="1"/>
</dbReference>
<dbReference type="InterPro" id="IPR057243">
    <property type="entry name" value="Integrin_I-EGF_CS"/>
</dbReference>
<feature type="non-terminal residue" evidence="12">
    <location>
        <position position="72"/>
    </location>
</feature>
<accession>A0A822CJU3</accession>
<reference evidence="12" key="1">
    <citation type="submission" date="2021-02" db="EMBL/GenBank/DDBJ databases">
        <authorList>
            <person name="Nowell W R."/>
        </authorList>
    </citation>
    <scope>NUCLEOTIDE SEQUENCE</scope>
</reference>
<dbReference type="AlphaFoldDB" id="A0A822CJU3"/>
<dbReference type="InterPro" id="IPR057073">
    <property type="entry name" value="EGF_integrin_2"/>
</dbReference>
<dbReference type="GO" id="GO:0008305">
    <property type="term" value="C:integrin complex"/>
    <property type="evidence" value="ECO:0007669"/>
    <property type="project" value="TreeGrafter"/>
</dbReference>
<dbReference type="Proteomes" id="UP000663848">
    <property type="component" value="Unassembled WGS sequence"/>
</dbReference>
<keyword evidence="8" id="KW-0472">Membrane</keyword>
<keyword evidence="10" id="KW-0325">Glycoprotein</keyword>
<keyword evidence="7" id="KW-1133">Transmembrane helix</keyword>
<gene>
    <name evidence="12" type="ORF">QYT958_LOCUS41709</name>
</gene>
<dbReference type="InterPro" id="IPR015812">
    <property type="entry name" value="Integrin_bsu"/>
</dbReference>
<evidence type="ECO:0000313" key="13">
    <source>
        <dbReference type="Proteomes" id="UP000663848"/>
    </source>
</evidence>
<protein>
    <recommendedName>
        <fullName evidence="11">Integrin beta epidermal growth factor-like domain-containing protein</fullName>
    </recommendedName>
</protein>
<organism evidence="12 13">
    <name type="scientific">Rotaria socialis</name>
    <dbReference type="NCBI Taxonomy" id="392032"/>
    <lineage>
        <taxon>Eukaryota</taxon>
        <taxon>Metazoa</taxon>
        <taxon>Spiralia</taxon>
        <taxon>Gnathifera</taxon>
        <taxon>Rotifera</taxon>
        <taxon>Eurotatoria</taxon>
        <taxon>Bdelloidea</taxon>
        <taxon>Philodinida</taxon>
        <taxon>Philodinidae</taxon>
        <taxon>Rotaria</taxon>
    </lineage>
</organism>
<dbReference type="GO" id="GO:0009986">
    <property type="term" value="C:cell surface"/>
    <property type="evidence" value="ECO:0007669"/>
    <property type="project" value="TreeGrafter"/>
</dbReference>
<keyword evidence="9" id="KW-1015">Disulfide bond</keyword>
<evidence type="ECO:0000256" key="8">
    <source>
        <dbReference type="ARBA" id="ARBA00023136"/>
    </source>
</evidence>